<keyword evidence="4" id="KW-1185">Reference proteome</keyword>
<gene>
    <name evidence="3" type="ORF">ON006_02995</name>
</gene>
<proteinExistence type="predicted"/>
<dbReference type="InterPro" id="IPR046232">
    <property type="entry name" value="DUF6265"/>
</dbReference>
<evidence type="ECO:0000313" key="4">
    <source>
        <dbReference type="Proteomes" id="UP001164653"/>
    </source>
</evidence>
<accession>A0A9E8NAG4</accession>
<protein>
    <submittedName>
        <fullName evidence="3">DUF6265 family protein</fullName>
    </submittedName>
</protein>
<dbReference type="RefSeq" id="WP_244823631.1">
    <property type="nucleotide sequence ID" value="NZ_CP112998.1"/>
</dbReference>
<organism evidence="3 4">
    <name type="scientific">Dyadobacter pollutisoli</name>
    <dbReference type="NCBI Taxonomy" id="2910158"/>
    <lineage>
        <taxon>Bacteria</taxon>
        <taxon>Pseudomonadati</taxon>
        <taxon>Bacteroidota</taxon>
        <taxon>Cytophagia</taxon>
        <taxon>Cytophagales</taxon>
        <taxon>Spirosomataceae</taxon>
        <taxon>Dyadobacter</taxon>
    </lineage>
</organism>
<feature type="domain" description="DUF6265" evidence="2">
    <location>
        <begin position="43"/>
        <end position="150"/>
    </location>
</feature>
<sequence length="168" mass="19612">MKRTGTFIIGLRRWTALSAILLLMAFSQVTDFTKQDFEKLKPLSGLWVSKRANGDIYEQWARSSDSELTGRSYKMMKTDTMLLESMKLYHRGGEIVFAPVAARQNNEKEVLFKLRSIAGNEFVFENLQHDFPQRIVYRLISRDSLHAYIEGQVQAKNKRIDYPYSRIH</sequence>
<evidence type="ECO:0000256" key="1">
    <source>
        <dbReference type="SAM" id="SignalP"/>
    </source>
</evidence>
<dbReference type="AlphaFoldDB" id="A0A9E8NAG4"/>
<feature type="signal peptide" evidence="1">
    <location>
        <begin position="1"/>
        <end position="29"/>
    </location>
</feature>
<name>A0A9E8NAG4_9BACT</name>
<dbReference type="Proteomes" id="UP001164653">
    <property type="component" value="Chromosome"/>
</dbReference>
<dbReference type="EMBL" id="CP112998">
    <property type="protein sequence ID" value="WAC12935.1"/>
    <property type="molecule type" value="Genomic_DNA"/>
</dbReference>
<dbReference type="Pfam" id="PF19780">
    <property type="entry name" value="DUF6265"/>
    <property type="match status" value="1"/>
</dbReference>
<dbReference type="KEGG" id="dpf:ON006_02995"/>
<evidence type="ECO:0000259" key="2">
    <source>
        <dbReference type="Pfam" id="PF19780"/>
    </source>
</evidence>
<evidence type="ECO:0000313" key="3">
    <source>
        <dbReference type="EMBL" id="WAC12935.1"/>
    </source>
</evidence>
<keyword evidence="1" id="KW-0732">Signal</keyword>
<feature type="chain" id="PRO_5039161269" evidence="1">
    <location>
        <begin position="30"/>
        <end position="168"/>
    </location>
</feature>
<reference evidence="3" key="1">
    <citation type="submission" date="2022-11" db="EMBL/GenBank/DDBJ databases">
        <title>Dyadobacter pollutisoli sp. nov., isolated from plastic dumped soil.</title>
        <authorList>
            <person name="Kim J.M."/>
            <person name="Kim K.R."/>
            <person name="Lee J.K."/>
            <person name="Hao L."/>
            <person name="Jeon C.O."/>
        </authorList>
    </citation>
    <scope>NUCLEOTIDE SEQUENCE</scope>
    <source>
        <strain evidence="3">U1</strain>
    </source>
</reference>